<reference evidence="2 3" key="1">
    <citation type="submission" date="2019-04" db="EMBL/GenBank/DDBJ databases">
        <title>Friends and foes A comparative genomics studyof 23 Aspergillus species from section Flavi.</title>
        <authorList>
            <consortium name="DOE Joint Genome Institute"/>
            <person name="Kjaerbolling I."/>
            <person name="Vesth T."/>
            <person name="Frisvad J.C."/>
            <person name="Nybo J.L."/>
            <person name="Theobald S."/>
            <person name="Kildgaard S."/>
            <person name="Isbrandt T."/>
            <person name="Kuo A."/>
            <person name="Sato A."/>
            <person name="Lyhne E.K."/>
            <person name="Kogle M.E."/>
            <person name="Wiebenga A."/>
            <person name="Kun R.S."/>
            <person name="Lubbers R.J."/>
            <person name="Makela M.R."/>
            <person name="Barry K."/>
            <person name="Chovatia M."/>
            <person name="Clum A."/>
            <person name="Daum C."/>
            <person name="Haridas S."/>
            <person name="He G."/>
            <person name="LaButti K."/>
            <person name="Lipzen A."/>
            <person name="Mondo S."/>
            <person name="Riley R."/>
            <person name="Salamov A."/>
            <person name="Simmons B.A."/>
            <person name="Magnuson J.K."/>
            <person name="Henrissat B."/>
            <person name="Mortensen U.H."/>
            <person name="Larsen T.O."/>
            <person name="Devries R.P."/>
            <person name="Grigoriev I.V."/>
            <person name="Machida M."/>
            <person name="Baker S.E."/>
            <person name="Andersen M.R."/>
        </authorList>
    </citation>
    <scope>NUCLEOTIDE SEQUENCE [LARGE SCALE GENOMIC DNA]</scope>
    <source>
        <strain evidence="2 3">IBT 29228</strain>
    </source>
</reference>
<feature type="signal peptide" evidence="1">
    <location>
        <begin position="1"/>
        <end position="19"/>
    </location>
</feature>
<sequence length="104" mass="11453">MRVISLFTVASTLAVLAAASQPAAIVRRQPGPLDTPLSVFDIADQFDSLSDSQIEKALKKLPKDELRGLQGCLEAEEEDEGDQCRNDILRVAMFANYHGLLYFV</sequence>
<organism evidence="2 3">
    <name type="scientific">Aspergillus bertholletiae</name>
    <dbReference type="NCBI Taxonomy" id="1226010"/>
    <lineage>
        <taxon>Eukaryota</taxon>
        <taxon>Fungi</taxon>
        <taxon>Dikarya</taxon>
        <taxon>Ascomycota</taxon>
        <taxon>Pezizomycotina</taxon>
        <taxon>Eurotiomycetes</taxon>
        <taxon>Eurotiomycetidae</taxon>
        <taxon>Eurotiales</taxon>
        <taxon>Aspergillaceae</taxon>
        <taxon>Aspergillus</taxon>
        <taxon>Aspergillus subgen. Circumdati</taxon>
    </lineage>
</organism>
<dbReference type="EMBL" id="ML736255">
    <property type="protein sequence ID" value="KAE8375676.1"/>
    <property type="molecule type" value="Genomic_DNA"/>
</dbReference>
<name>A0A5N7B269_9EURO</name>
<proteinExistence type="predicted"/>
<feature type="chain" id="PRO_5025035798" evidence="1">
    <location>
        <begin position="20"/>
        <end position="104"/>
    </location>
</feature>
<gene>
    <name evidence="2" type="ORF">BDV26DRAFT_294791</name>
</gene>
<evidence type="ECO:0000256" key="1">
    <source>
        <dbReference type="SAM" id="SignalP"/>
    </source>
</evidence>
<evidence type="ECO:0000313" key="2">
    <source>
        <dbReference type="EMBL" id="KAE8375676.1"/>
    </source>
</evidence>
<accession>A0A5N7B269</accession>
<keyword evidence="1" id="KW-0732">Signal</keyword>
<dbReference type="AlphaFoldDB" id="A0A5N7B269"/>
<dbReference type="Proteomes" id="UP000326198">
    <property type="component" value="Unassembled WGS sequence"/>
</dbReference>
<evidence type="ECO:0000313" key="3">
    <source>
        <dbReference type="Proteomes" id="UP000326198"/>
    </source>
</evidence>
<keyword evidence="3" id="KW-1185">Reference proteome</keyword>
<protein>
    <submittedName>
        <fullName evidence="2">Uncharacterized protein</fullName>
    </submittedName>
</protein>